<dbReference type="SUPFAM" id="SSF46785">
    <property type="entry name" value="Winged helix' DNA-binding domain"/>
    <property type="match status" value="1"/>
</dbReference>
<dbReference type="GO" id="GO:0003700">
    <property type="term" value="F:DNA-binding transcription factor activity"/>
    <property type="evidence" value="ECO:0007669"/>
    <property type="project" value="InterPro"/>
</dbReference>
<protein>
    <submittedName>
        <fullName evidence="5">GntR family transcriptional regulator</fullName>
    </submittedName>
</protein>
<dbReference type="InterPro" id="IPR036388">
    <property type="entry name" value="WH-like_DNA-bd_sf"/>
</dbReference>
<dbReference type="InterPro" id="IPR036390">
    <property type="entry name" value="WH_DNA-bd_sf"/>
</dbReference>
<organism evidence="5 6">
    <name type="scientific">Candidatus Fimenecus excrementigallinarum</name>
    <dbReference type="NCBI Taxonomy" id="2840816"/>
    <lineage>
        <taxon>Bacteria</taxon>
        <taxon>Bacillati</taxon>
        <taxon>Bacillota</taxon>
        <taxon>Clostridia</taxon>
        <taxon>Candidatus Fimenecus</taxon>
    </lineage>
</organism>
<comment type="caution">
    <text evidence="5">The sequence shown here is derived from an EMBL/GenBank/DDBJ whole genome shotgun (WGS) entry which is preliminary data.</text>
</comment>
<reference evidence="5" key="1">
    <citation type="submission" date="2020-10" db="EMBL/GenBank/DDBJ databases">
        <authorList>
            <person name="Gilroy R."/>
        </authorList>
    </citation>
    <scope>NUCLEOTIDE SEQUENCE</scope>
    <source>
        <strain evidence="5">ChiGjej1B1-19959</strain>
    </source>
</reference>
<dbReference type="SMART" id="SM00345">
    <property type="entry name" value="HTH_GNTR"/>
    <property type="match status" value="1"/>
</dbReference>
<dbReference type="AlphaFoldDB" id="A0A9D1IHN5"/>
<keyword evidence="2" id="KW-0238">DNA-binding</keyword>
<dbReference type="InterPro" id="IPR000524">
    <property type="entry name" value="Tscrpt_reg_HTH_GntR"/>
</dbReference>
<accession>A0A9D1IHN5</accession>
<name>A0A9D1IHN5_9FIRM</name>
<dbReference type="CDD" id="cd07377">
    <property type="entry name" value="WHTH_GntR"/>
    <property type="match status" value="1"/>
</dbReference>
<feature type="domain" description="HTH gntR-type" evidence="4">
    <location>
        <begin position="11"/>
        <end position="79"/>
    </location>
</feature>
<dbReference type="EMBL" id="DVMW01000037">
    <property type="protein sequence ID" value="HIU36232.1"/>
    <property type="molecule type" value="Genomic_DNA"/>
</dbReference>
<evidence type="ECO:0000313" key="5">
    <source>
        <dbReference type="EMBL" id="HIU36232.1"/>
    </source>
</evidence>
<evidence type="ECO:0000256" key="2">
    <source>
        <dbReference type="ARBA" id="ARBA00023125"/>
    </source>
</evidence>
<gene>
    <name evidence="5" type="ORF">IAC53_06505</name>
</gene>
<dbReference type="PANTHER" id="PTHR38445:SF12">
    <property type="entry name" value="GNTR-FAMILY TRANSCRIPTIONAL REGULATOR"/>
    <property type="match status" value="1"/>
</dbReference>
<reference evidence="5" key="2">
    <citation type="journal article" date="2021" name="PeerJ">
        <title>Extensive microbial diversity within the chicken gut microbiome revealed by metagenomics and culture.</title>
        <authorList>
            <person name="Gilroy R."/>
            <person name="Ravi A."/>
            <person name="Getino M."/>
            <person name="Pursley I."/>
            <person name="Horton D.L."/>
            <person name="Alikhan N.F."/>
            <person name="Baker D."/>
            <person name="Gharbi K."/>
            <person name="Hall N."/>
            <person name="Watson M."/>
            <person name="Adriaenssens E.M."/>
            <person name="Foster-Nyarko E."/>
            <person name="Jarju S."/>
            <person name="Secka A."/>
            <person name="Antonio M."/>
            <person name="Oren A."/>
            <person name="Chaudhuri R.R."/>
            <person name="La Ragione R."/>
            <person name="Hildebrand F."/>
            <person name="Pallen M.J."/>
        </authorList>
    </citation>
    <scope>NUCLEOTIDE SEQUENCE</scope>
    <source>
        <strain evidence="5">ChiGjej1B1-19959</strain>
    </source>
</reference>
<dbReference type="Pfam" id="PF00392">
    <property type="entry name" value="GntR"/>
    <property type="match status" value="1"/>
</dbReference>
<keyword evidence="1" id="KW-0805">Transcription regulation</keyword>
<dbReference type="PANTHER" id="PTHR38445">
    <property type="entry name" value="HTH-TYPE TRANSCRIPTIONAL REPRESSOR YTRA"/>
    <property type="match status" value="1"/>
</dbReference>
<dbReference type="PROSITE" id="PS50949">
    <property type="entry name" value="HTH_GNTR"/>
    <property type="match status" value="1"/>
</dbReference>
<dbReference type="GO" id="GO:0003677">
    <property type="term" value="F:DNA binding"/>
    <property type="evidence" value="ECO:0007669"/>
    <property type="project" value="UniProtKB-KW"/>
</dbReference>
<proteinExistence type="predicted"/>
<evidence type="ECO:0000259" key="4">
    <source>
        <dbReference type="PROSITE" id="PS50949"/>
    </source>
</evidence>
<evidence type="ECO:0000256" key="1">
    <source>
        <dbReference type="ARBA" id="ARBA00023015"/>
    </source>
</evidence>
<sequence length="127" mass="14074">MRLTLDLTSGVPIYRQIRDAVVEGVAAGDLQPGEQLPTVRQLAGDLGINPMTVQKAYTLLKNEGLLVLDRRRGAHLTEMPGKRPDAAFQKKARLLLSEARAQGVAREALERLLQVEIEELYGKEETK</sequence>
<evidence type="ECO:0000313" key="6">
    <source>
        <dbReference type="Proteomes" id="UP000824071"/>
    </source>
</evidence>
<keyword evidence="3" id="KW-0804">Transcription</keyword>
<dbReference type="Gene3D" id="1.10.10.10">
    <property type="entry name" value="Winged helix-like DNA-binding domain superfamily/Winged helix DNA-binding domain"/>
    <property type="match status" value="1"/>
</dbReference>
<evidence type="ECO:0000256" key="3">
    <source>
        <dbReference type="ARBA" id="ARBA00023163"/>
    </source>
</evidence>
<dbReference type="Proteomes" id="UP000824071">
    <property type="component" value="Unassembled WGS sequence"/>
</dbReference>